<dbReference type="AlphaFoldDB" id="E1QM97"/>
<dbReference type="HOGENOM" id="CLU_2232221_0_0_7"/>
<gene>
    <name evidence="3" type="ordered locus">Deba_2786</name>
</gene>
<reference evidence="3 4" key="1">
    <citation type="journal article" date="2010" name="Stand. Genomic Sci.">
        <title>Complete genome sequence of Desulfarculus baarsii type strain (2st14).</title>
        <authorList>
            <person name="Sun H."/>
            <person name="Spring S."/>
            <person name="Lapidus A."/>
            <person name="Davenport K."/>
            <person name="Del Rio T.G."/>
            <person name="Tice H."/>
            <person name="Nolan M."/>
            <person name="Copeland A."/>
            <person name="Cheng J.F."/>
            <person name="Lucas S."/>
            <person name="Tapia R."/>
            <person name="Goodwin L."/>
            <person name="Pitluck S."/>
            <person name="Ivanova N."/>
            <person name="Pagani I."/>
            <person name="Mavromatis K."/>
            <person name="Ovchinnikova G."/>
            <person name="Pati A."/>
            <person name="Chen A."/>
            <person name="Palaniappan K."/>
            <person name="Hauser L."/>
            <person name="Chang Y.J."/>
            <person name="Jeffries C.D."/>
            <person name="Detter J.C."/>
            <person name="Han C."/>
            <person name="Rohde M."/>
            <person name="Brambilla E."/>
            <person name="Goker M."/>
            <person name="Woyke T."/>
            <person name="Bristow J."/>
            <person name="Eisen J.A."/>
            <person name="Markowitz V."/>
            <person name="Hugenholtz P."/>
            <person name="Kyrpides N.C."/>
            <person name="Klenk H.P."/>
            <person name="Land M."/>
        </authorList>
    </citation>
    <scope>NUCLEOTIDE SEQUENCE [LARGE SCALE GENOMIC DNA]</scope>
    <source>
        <strain evidence="4">ATCC 33931 / DSM 2075 / LMG 7858 / VKM B-1802 / 2st14</strain>
    </source>
</reference>
<keyword evidence="4" id="KW-1185">Reference proteome</keyword>
<evidence type="ECO:0000256" key="1">
    <source>
        <dbReference type="SAM" id="MobiDB-lite"/>
    </source>
</evidence>
<dbReference type="EMBL" id="CP002085">
    <property type="protein sequence ID" value="ADK86140.1"/>
    <property type="molecule type" value="Genomic_DNA"/>
</dbReference>
<evidence type="ECO:0008006" key="5">
    <source>
        <dbReference type="Google" id="ProtNLM"/>
    </source>
</evidence>
<evidence type="ECO:0000256" key="2">
    <source>
        <dbReference type="SAM" id="Phobius"/>
    </source>
</evidence>
<keyword evidence="2" id="KW-0812">Transmembrane</keyword>
<evidence type="ECO:0000313" key="4">
    <source>
        <dbReference type="Proteomes" id="UP000009047"/>
    </source>
</evidence>
<name>E1QM97_DESB2</name>
<dbReference type="Proteomes" id="UP000009047">
    <property type="component" value="Chromosome"/>
</dbReference>
<feature type="transmembrane region" description="Helical" evidence="2">
    <location>
        <begin position="21"/>
        <end position="43"/>
    </location>
</feature>
<feature type="region of interest" description="Disordered" evidence="1">
    <location>
        <begin position="84"/>
        <end position="105"/>
    </location>
</feature>
<proteinExistence type="predicted"/>
<evidence type="ECO:0000313" key="3">
    <source>
        <dbReference type="EMBL" id="ADK86140.1"/>
    </source>
</evidence>
<dbReference type="STRING" id="644282.Deba_2786"/>
<sequence>MSISVRKNNLRRPDKAPARNILLRPALFMLVLGTCAAIFYAYASARSLETSYRLSRALEQQRELREVGRRLRVELGNLRSPQRLEQAAQRAALNPPLPSQMRELP</sequence>
<dbReference type="KEGG" id="dbr:Deba_2786"/>
<keyword evidence="2" id="KW-0472">Membrane</keyword>
<organism evidence="3 4">
    <name type="scientific">Desulfarculus baarsii (strain ATCC 33931 / DSM 2075 / LMG 7858 / VKM B-1802 / 2st14)</name>
    <dbReference type="NCBI Taxonomy" id="644282"/>
    <lineage>
        <taxon>Bacteria</taxon>
        <taxon>Pseudomonadati</taxon>
        <taxon>Thermodesulfobacteriota</taxon>
        <taxon>Desulfarculia</taxon>
        <taxon>Desulfarculales</taxon>
        <taxon>Desulfarculaceae</taxon>
        <taxon>Desulfarculus</taxon>
    </lineage>
</organism>
<feature type="compositionally biased region" description="Low complexity" evidence="1">
    <location>
        <begin position="84"/>
        <end position="93"/>
    </location>
</feature>
<protein>
    <recommendedName>
        <fullName evidence="5">Cell division protein FtsL</fullName>
    </recommendedName>
</protein>
<keyword evidence="2" id="KW-1133">Transmembrane helix</keyword>
<accession>E1QM97</accession>
<dbReference type="RefSeq" id="WP_013259579.1">
    <property type="nucleotide sequence ID" value="NC_014365.1"/>
</dbReference>